<organism evidence="8 9">
    <name type="scientific">Halobacillus campisalis</name>
    <dbReference type="NCBI Taxonomy" id="435909"/>
    <lineage>
        <taxon>Bacteria</taxon>
        <taxon>Bacillati</taxon>
        <taxon>Bacillota</taxon>
        <taxon>Bacilli</taxon>
        <taxon>Bacillales</taxon>
        <taxon>Bacillaceae</taxon>
        <taxon>Halobacillus</taxon>
    </lineage>
</organism>
<dbReference type="InterPro" id="IPR036702">
    <property type="entry name" value="ComB-like_sf"/>
</dbReference>
<evidence type="ECO:0000256" key="1">
    <source>
        <dbReference type="ARBA" id="ARBA00001946"/>
    </source>
</evidence>
<dbReference type="PANTHER" id="PTHR37311">
    <property type="entry name" value="2-PHOSPHOSULFOLACTATE PHOSPHATASE-RELATED"/>
    <property type="match status" value="1"/>
</dbReference>
<evidence type="ECO:0000313" key="8">
    <source>
        <dbReference type="EMBL" id="MFC7322818.1"/>
    </source>
</evidence>
<protein>
    <recommendedName>
        <fullName evidence="4">Probable 2-phosphosulfolactate phosphatase</fullName>
        <ecNumber evidence="3">3.1.3.71</ecNumber>
    </recommendedName>
</protein>
<keyword evidence="5" id="KW-0378">Hydrolase</keyword>
<evidence type="ECO:0000256" key="6">
    <source>
        <dbReference type="ARBA" id="ARBA00022842"/>
    </source>
</evidence>
<dbReference type="SUPFAM" id="SSF142823">
    <property type="entry name" value="ComB-like"/>
    <property type="match status" value="1"/>
</dbReference>
<dbReference type="EC" id="3.1.3.71" evidence="3"/>
<dbReference type="RefSeq" id="WP_289215179.1">
    <property type="nucleotide sequence ID" value="NZ_JAPVRC010000002.1"/>
</dbReference>
<evidence type="ECO:0000256" key="5">
    <source>
        <dbReference type="ARBA" id="ARBA00022801"/>
    </source>
</evidence>
<keyword evidence="9" id="KW-1185">Reference proteome</keyword>
<proteinExistence type="inferred from homology"/>
<dbReference type="EMBL" id="JBHTBY010000017">
    <property type="protein sequence ID" value="MFC7322818.1"/>
    <property type="molecule type" value="Genomic_DNA"/>
</dbReference>
<dbReference type="Pfam" id="PF04029">
    <property type="entry name" value="2-ph_phosp"/>
    <property type="match status" value="1"/>
</dbReference>
<comment type="similarity">
    <text evidence="2">Belongs to the ComB family.</text>
</comment>
<comment type="caution">
    <text evidence="8">The sequence shown here is derived from an EMBL/GenBank/DDBJ whole genome shotgun (WGS) entry which is preliminary data.</text>
</comment>
<accession>A0ABW2K9P7</accession>
<comment type="catalytic activity">
    <reaction evidence="7">
        <text>(2R)-O-phospho-3-sulfolactate + H2O = (2R)-3-sulfolactate + phosphate</text>
        <dbReference type="Rhea" id="RHEA:23416"/>
        <dbReference type="ChEBI" id="CHEBI:15377"/>
        <dbReference type="ChEBI" id="CHEBI:15597"/>
        <dbReference type="ChEBI" id="CHEBI:43474"/>
        <dbReference type="ChEBI" id="CHEBI:58738"/>
        <dbReference type="EC" id="3.1.3.71"/>
    </reaction>
</comment>
<evidence type="ECO:0000256" key="4">
    <source>
        <dbReference type="ARBA" id="ARBA00021948"/>
    </source>
</evidence>
<keyword evidence="6" id="KW-0460">Magnesium</keyword>
<reference evidence="9" key="1">
    <citation type="journal article" date="2019" name="Int. J. Syst. Evol. Microbiol.">
        <title>The Global Catalogue of Microorganisms (GCM) 10K type strain sequencing project: providing services to taxonomists for standard genome sequencing and annotation.</title>
        <authorList>
            <consortium name="The Broad Institute Genomics Platform"/>
            <consortium name="The Broad Institute Genome Sequencing Center for Infectious Disease"/>
            <person name="Wu L."/>
            <person name="Ma J."/>
        </authorList>
    </citation>
    <scope>NUCLEOTIDE SEQUENCE [LARGE SCALE GENOMIC DNA]</scope>
    <source>
        <strain evidence="9">CCUG 73951</strain>
    </source>
</reference>
<evidence type="ECO:0000256" key="3">
    <source>
        <dbReference type="ARBA" id="ARBA00012953"/>
    </source>
</evidence>
<evidence type="ECO:0000313" key="9">
    <source>
        <dbReference type="Proteomes" id="UP001596494"/>
    </source>
</evidence>
<dbReference type="InterPro" id="IPR005238">
    <property type="entry name" value="ComB-like"/>
</dbReference>
<sequence length="244" mass="27365">MRNIQLIFKKEDIEPEQMKGKVAVVFDILFATTTITAALEDGAESVFAVYDQAQAREKARSLDEDSYILAGEEQGRTIDGFYHPLRTYLNPIVKGKHLILSTTNGTVAINRSSQAEHLYTSSLLNNREMAKHLVEQHKGDQTIVLVCSGTSGHFTMEDFYGAGSLLSYLVEKETFNLSDAAQTALQFYNGLSLSPYELLRSTKIGNILLDFGMHERELKFAAQEGSLHTICKYDQDSRQIKEVE</sequence>
<name>A0ABW2K9P7_9BACI</name>
<dbReference type="PANTHER" id="PTHR37311:SF1">
    <property type="entry name" value="2-PHOSPHOSULFOLACTATE PHOSPHATASE-RELATED"/>
    <property type="match status" value="1"/>
</dbReference>
<evidence type="ECO:0000256" key="7">
    <source>
        <dbReference type="ARBA" id="ARBA00033711"/>
    </source>
</evidence>
<dbReference type="Gene3D" id="3.90.1560.10">
    <property type="entry name" value="ComB-like"/>
    <property type="match status" value="1"/>
</dbReference>
<dbReference type="Proteomes" id="UP001596494">
    <property type="component" value="Unassembled WGS sequence"/>
</dbReference>
<comment type="cofactor">
    <cofactor evidence="1">
        <name>Mg(2+)</name>
        <dbReference type="ChEBI" id="CHEBI:18420"/>
    </cofactor>
</comment>
<gene>
    <name evidence="8" type="ORF">ACFQMN_18285</name>
</gene>
<evidence type="ECO:0000256" key="2">
    <source>
        <dbReference type="ARBA" id="ARBA00009997"/>
    </source>
</evidence>